<feature type="domain" description="Prepilin type IV endopeptidase peptidase" evidence="3">
    <location>
        <begin position="142"/>
        <end position="177"/>
    </location>
</feature>
<gene>
    <name evidence="4" type="ordered locus">Trad_0065</name>
</gene>
<name>D7CX84_TRURR</name>
<organism evidence="4 5">
    <name type="scientific">Truepera radiovictrix (strain DSM 17093 / CIP 108686 / LMG 22925 / RQ-24)</name>
    <dbReference type="NCBI Taxonomy" id="649638"/>
    <lineage>
        <taxon>Bacteria</taxon>
        <taxon>Thermotogati</taxon>
        <taxon>Deinococcota</taxon>
        <taxon>Deinococci</taxon>
        <taxon>Trueperales</taxon>
        <taxon>Trueperaceae</taxon>
        <taxon>Truepera</taxon>
    </lineage>
</organism>
<dbReference type="GO" id="GO:0006465">
    <property type="term" value="P:signal peptide processing"/>
    <property type="evidence" value="ECO:0007669"/>
    <property type="project" value="TreeGrafter"/>
</dbReference>
<evidence type="ECO:0000313" key="5">
    <source>
        <dbReference type="Proteomes" id="UP000000379"/>
    </source>
</evidence>
<dbReference type="STRING" id="649638.Trad_0065"/>
<dbReference type="HOGENOM" id="CLU_1250200_0_0_0"/>
<reference evidence="5" key="1">
    <citation type="submission" date="2010-05" db="EMBL/GenBank/DDBJ databases">
        <title>The complete genome of Truepera radiovictris DSM 17093.</title>
        <authorList>
            <consortium name="US DOE Joint Genome Institute (JGI-PGF)"/>
            <person name="Lucas S."/>
            <person name="Copeland A."/>
            <person name="Lapidus A."/>
            <person name="Glavina del Rio T."/>
            <person name="Dalin E."/>
            <person name="Tice H."/>
            <person name="Bruce D."/>
            <person name="Goodwin L."/>
            <person name="Pitluck S."/>
            <person name="Kyrpides N."/>
            <person name="Mavromatis K."/>
            <person name="Ovchinnikova G."/>
            <person name="Munk A.C."/>
            <person name="Detter J.C."/>
            <person name="Han C."/>
            <person name="Tapia R."/>
            <person name="Land M."/>
            <person name="Hauser L."/>
            <person name="Markowitz V."/>
            <person name="Cheng J.-F."/>
            <person name="Hugenholtz P."/>
            <person name="Woyke T."/>
            <person name="Wu D."/>
            <person name="Tindall B."/>
            <person name="Pomrenke H.G."/>
            <person name="Brambilla E."/>
            <person name="Klenk H.-P."/>
            <person name="Eisen J.A."/>
        </authorList>
    </citation>
    <scope>NUCLEOTIDE SEQUENCE [LARGE SCALE GENOMIC DNA]</scope>
    <source>
        <strain evidence="5">DSM 17093 / CIP 108686 / LMG 22925 / RQ-24</strain>
    </source>
</reference>
<feature type="transmembrane region" description="Helical" evidence="2">
    <location>
        <begin position="67"/>
        <end position="87"/>
    </location>
</feature>
<dbReference type="PANTHER" id="PTHR30487">
    <property type="entry name" value="TYPE 4 PREPILIN-LIKE PROTEINS LEADER PEPTIDE-PROCESSING ENZYME"/>
    <property type="match status" value="1"/>
</dbReference>
<dbReference type="RefSeq" id="WP_013176588.1">
    <property type="nucleotide sequence ID" value="NC_014221.1"/>
</dbReference>
<dbReference type="eggNOG" id="COG1989">
    <property type="taxonomic scope" value="Bacteria"/>
</dbReference>
<feature type="transmembrane region" description="Helical" evidence="2">
    <location>
        <begin position="197"/>
        <end position="218"/>
    </location>
</feature>
<dbReference type="Proteomes" id="UP000000379">
    <property type="component" value="Chromosome"/>
</dbReference>
<reference evidence="4 5" key="2">
    <citation type="journal article" date="2011" name="Stand. Genomic Sci.">
        <title>Complete genome sequence of Truepera radiovictrix type strain (RQ-24).</title>
        <authorList>
            <person name="Ivanova N."/>
            <person name="Rohde C."/>
            <person name="Munk C."/>
            <person name="Nolan M."/>
            <person name="Lucas S."/>
            <person name="Del Rio T.G."/>
            <person name="Tice H."/>
            <person name="Deshpande S."/>
            <person name="Cheng J.F."/>
            <person name="Tapia R."/>
            <person name="Han C."/>
            <person name="Goodwin L."/>
            <person name="Pitluck S."/>
            <person name="Liolios K."/>
            <person name="Mavromatis K."/>
            <person name="Mikhailova N."/>
            <person name="Pati A."/>
            <person name="Chen A."/>
            <person name="Palaniappan K."/>
            <person name="Land M."/>
            <person name="Hauser L."/>
            <person name="Chang Y.J."/>
            <person name="Jeffries C.D."/>
            <person name="Brambilla E."/>
            <person name="Rohde M."/>
            <person name="Goker M."/>
            <person name="Tindall B.J."/>
            <person name="Woyke T."/>
            <person name="Bristow J."/>
            <person name="Eisen J.A."/>
            <person name="Markowitz V."/>
            <person name="Hugenholtz P."/>
            <person name="Kyrpides N.C."/>
            <person name="Klenk H.P."/>
            <person name="Lapidus A."/>
        </authorList>
    </citation>
    <scope>NUCLEOTIDE SEQUENCE [LARGE SCALE GENOMIC DNA]</scope>
    <source>
        <strain evidence="5">DSM 17093 / CIP 108686 / LMG 22925 / RQ-24</strain>
    </source>
</reference>
<feature type="transmembrane region" description="Helical" evidence="2">
    <location>
        <begin position="6"/>
        <end position="32"/>
    </location>
</feature>
<dbReference type="GO" id="GO:0004190">
    <property type="term" value="F:aspartic-type endopeptidase activity"/>
    <property type="evidence" value="ECO:0007669"/>
    <property type="project" value="InterPro"/>
</dbReference>
<dbReference type="KEGG" id="tra:Trad_0065"/>
<comment type="similarity">
    <text evidence="1">Belongs to the peptidase A24 family.</text>
</comment>
<feature type="transmembrane region" description="Helical" evidence="2">
    <location>
        <begin position="164"/>
        <end position="185"/>
    </location>
</feature>
<keyword evidence="2" id="KW-1133">Transmembrane helix</keyword>
<proteinExistence type="inferred from homology"/>
<evidence type="ECO:0000256" key="2">
    <source>
        <dbReference type="SAM" id="Phobius"/>
    </source>
</evidence>
<keyword evidence="5" id="KW-1185">Reference proteome</keyword>
<dbReference type="Pfam" id="PF01478">
    <property type="entry name" value="Peptidase_A24"/>
    <property type="match status" value="1"/>
</dbReference>
<protein>
    <submittedName>
        <fullName evidence="4">Peptidase A24A prepilin type IV</fullName>
    </submittedName>
</protein>
<keyword evidence="2" id="KW-0472">Membrane</keyword>
<dbReference type="GO" id="GO:0005886">
    <property type="term" value="C:plasma membrane"/>
    <property type="evidence" value="ECO:0007669"/>
    <property type="project" value="TreeGrafter"/>
</dbReference>
<sequence>MDQVNVAALGGAVGGLAAGLAAAALSLALNLALRRTLRLSEGPLYALWAAALLASPLSPIISPLGAAVGTLGAAGAVAILGALYWWLHDWGGREAPVRAAHPGAETAGDAPNVARAIVGDTATEGTTEGAAENTAEGPDEPVAMGFGDVKLAAVLGALLGPQNLLVGLLLAFVLGAVGGAAGRAFGGARVVPFGPYLVLGTLAALLFGDALAAWYLGLLGL</sequence>
<keyword evidence="2" id="KW-0812">Transmembrane</keyword>
<evidence type="ECO:0000256" key="1">
    <source>
        <dbReference type="ARBA" id="ARBA00005801"/>
    </source>
</evidence>
<feature type="transmembrane region" description="Helical" evidence="2">
    <location>
        <begin position="44"/>
        <end position="61"/>
    </location>
</feature>
<evidence type="ECO:0000259" key="3">
    <source>
        <dbReference type="Pfam" id="PF01478"/>
    </source>
</evidence>
<dbReference type="PANTHER" id="PTHR30487:SF0">
    <property type="entry name" value="PREPILIN LEADER PEPTIDASE_N-METHYLTRANSFERASE-RELATED"/>
    <property type="match status" value="1"/>
</dbReference>
<dbReference type="EMBL" id="CP002049">
    <property type="protein sequence ID" value="ADI13208.1"/>
    <property type="molecule type" value="Genomic_DNA"/>
</dbReference>
<dbReference type="InterPro" id="IPR000045">
    <property type="entry name" value="Prepilin_IV_endopep_pep"/>
</dbReference>
<dbReference type="AlphaFoldDB" id="D7CX84"/>
<evidence type="ECO:0000313" key="4">
    <source>
        <dbReference type="EMBL" id="ADI13208.1"/>
    </source>
</evidence>
<dbReference type="InterPro" id="IPR050882">
    <property type="entry name" value="Prepilin_peptidase/N-MTase"/>
</dbReference>
<accession>D7CX84</accession>